<gene>
    <name evidence="1" type="ORF">HK415_11115</name>
</gene>
<dbReference type="Proteomes" id="UP000552954">
    <property type="component" value="Unassembled WGS sequence"/>
</dbReference>
<keyword evidence="2" id="KW-1185">Reference proteome</keyword>
<accession>A0A849KHP3</accession>
<organism evidence="1 2">
    <name type="scientific">Ramlibacter montanisoli</name>
    <dbReference type="NCBI Taxonomy" id="2732512"/>
    <lineage>
        <taxon>Bacteria</taxon>
        <taxon>Pseudomonadati</taxon>
        <taxon>Pseudomonadota</taxon>
        <taxon>Betaproteobacteria</taxon>
        <taxon>Burkholderiales</taxon>
        <taxon>Comamonadaceae</taxon>
        <taxon>Ramlibacter</taxon>
    </lineage>
</organism>
<comment type="caution">
    <text evidence="1">The sequence shown here is derived from an EMBL/GenBank/DDBJ whole genome shotgun (WGS) entry which is preliminary data.</text>
</comment>
<reference evidence="1 2" key="1">
    <citation type="submission" date="2020-05" db="EMBL/GenBank/DDBJ databases">
        <authorList>
            <person name="Khan S.A."/>
            <person name="Jeon C.O."/>
            <person name="Chun B.H."/>
        </authorList>
    </citation>
    <scope>NUCLEOTIDE SEQUENCE [LARGE SCALE GENOMIC DNA]</scope>
    <source>
        <strain evidence="1 2">B156</strain>
    </source>
</reference>
<sequence length="272" mass="30026">MTSASTPTLKRPQVWTAAQYVRAIRQEGGGVSAATHLAEVRSPLGLAMRAYVKHFPGNTPRGMFNEVFGYVVMSALGVPQPEVAVMPAPIDVLPAKPWAWAFVSCEPRPTFEGTPKQIYNYLDPQQHAKLVQRLFTCPALPLLIAADQLLKNGDRNIGNLVLTGKSSFVAIDHGEILGGGNWQLGDMWFAQQWAPSKLIENLVPIDSLRPELRSALYVSAQLVADKFFETQNELRVALECGSSVEAAAAMDAVWWRCIPIAEWFRERLKLVA</sequence>
<proteinExistence type="predicted"/>
<evidence type="ECO:0000313" key="2">
    <source>
        <dbReference type="Proteomes" id="UP000552954"/>
    </source>
</evidence>
<reference evidence="1 2" key="2">
    <citation type="submission" date="2020-06" db="EMBL/GenBank/DDBJ databases">
        <title>Ramlibacter rhizophilus sp. nov., isolated from rhizosphere soil of national flower Mugunghwa from South Korea.</title>
        <authorList>
            <person name="Zheng-Fei Y."/>
            <person name="Huan T."/>
        </authorList>
    </citation>
    <scope>NUCLEOTIDE SEQUENCE [LARGE SCALE GENOMIC DNA]</scope>
    <source>
        <strain evidence="1 2">B156</strain>
    </source>
</reference>
<protein>
    <recommendedName>
        <fullName evidence="3">Phosphatidylinositol kinase</fullName>
    </recommendedName>
</protein>
<dbReference type="AlphaFoldDB" id="A0A849KHP3"/>
<dbReference type="EMBL" id="JABFCS010000001">
    <property type="protein sequence ID" value="NNU43583.1"/>
    <property type="molecule type" value="Genomic_DNA"/>
</dbReference>
<evidence type="ECO:0008006" key="3">
    <source>
        <dbReference type="Google" id="ProtNLM"/>
    </source>
</evidence>
<name>A0A849KHP3_9BURK</name>
<dbReference type="RefSeq" id="WP_171559003.1">
    <property type="nucleotide sequence ID" value="NZ_JABFCS010000001.1"/>
</dbReference>
<evidence type="ECO:0000313" key="1">
    <source>
        <dbReference type="EMBL" id="NNU43583.1"/>
    </source>
</evidence>